<sequence>MAVYRHNKALILCLQRYCAVPKRNFSTLDEFKANLHKEGATLVEFSGGKVPCILVSPKKYEEMLGKVYGRRVSADTLLDIFYDGRDVFVDVNIKFRDTDFEGNFLLYANDMLEWFEALAESGMMAMGPSETTYTNSQNIFMIQLPKKDAAEKALEIIKTNAKNRVVRGMQDG</sequence>
<evidence type="ECO:0000313" key="1">
    <source>
        <dbReference type="EMBL" id="AIF83445.1"/>
    </source>
</evidence>
<evidence type="ECO:0000313" key="2">
    <source>
        <dbReference type="Proteomes" id="UP000028194"/>
    </source>
</evidence>
<dbReference type="eggNOG" id="arCOG08731">
    <property type="taxonomic scope" value="Archaea"/>
</dbReference>
<dbReference type="HOGENOM" id="CLU_148455_0_0_2"/>
<proteinExistence type="predicted"/>
<gene>
    <name evidence="1" type="ORF">NTE_01377</name>
</gene>
<dbReference type="Proteomes" id="UP000028194">
    <property type="component" value="Chromosome"/>
</dbReference>
<protein>
    <submittedName>
        <fullName evidence="1">Uncharacterized protein</fullName>
    </submittedName>
</protein>
<dbReference type="EMBL" id="CP007174">
    <property type="protein sequence ID" value="AIF83445.1"/>
    <property type="molecule type" value="Genomic_DNA"/>
</dbReference>
<dbReference type="AlphaFoldDB" id="A0A075MQS8"/>
<accession>A0A075MQS8</accession>
<organism evidence="1 2">
    <name type="scientific">Candidatus Nitrososphaera evergladensis SR1</name>
    <dbReference type="NCBI Taxonomy" id="1459636"/>
    <lineage>
        <taxon>Archaea</taxon>
        <taxon>Nitrososphaerota</taxon>
        <taxon>Nitrososphaeria</taxon>
        <taxon>Nitrososphaerales</taxon>
        <taxon>Nitrososphaeraceae</taxon>
        <taxon>Nitrososphaera</taxon>
    </lineage>
</organism>
<dbReference type="KEGG" id="nev:NTE_01377"/>
<dbReference type="STRING" id="1459636.NTE_01377"/>
<reference evidence="1 2" key="1">
    <citation type="journal article" date="2014" name="PLoS ONE">
        <title>Genome Sequence of Candidatus Nitrososphaera evergladensis from Group I.1b Enriched from Everglades Soil Reveals Novel Genomic Features of the Ammonia-Oxidizing Archaea.</title>
        <authorList>
            <person name="Zhalnina K.V."/>
            <person name="Dias R."/>
            <person name="Leonard M.T."/>
            <person name="Dorr de Quadros P."/>
            <person name="Camargo F.A."/>
            <person name="Drew J.C."/>
            <person name="Farmerie W.G."/>
            <person name="Daroub S.H."/>
            <person name="Triplett E.W."/>
        </authorList>
    </citation>
    <scope>NUCLEOTIDE SEQUENCE [LARGE SCALE GENOMIC DNA]</scope>
    <source>
        <strain evidence="1 2">SR1</strain>
    </source>
</reference>
<keyword evidence="2" id="KW-1185">Reference proteome</keyword>
<name>A0A075MQS8_9ARCH</name>